<accession>A0A090IHL8</accession>
<evidence type="ECO:0000313" key="1">
    <source>
        <dbReference type="EMBL" id="SGY97116.1"/>
    </source>
</evidence>
<dbReference type="GeneID" id="61297168"/>
<dbReference type="STRING" id="80854.MVIS_2616"/>
<name>A0A090IHL8_9GAMM</name>
<organism evidence="2 4">
    <name type="scientific">Moritella viscosa</name>
    <dbReference type="NCBI Taxonomy" id="80854"/>
    <lineage>
        <taxon>Bacteria</taxon>
        <taxon>Pseudomonadati</taxon>
        <taxon>Pseudomonadota</taxon>
        <taxon>Gammaproteobacteria</taxon>
        <taxon>Alteromonadales</taxon>
        <taxon>Moritellaceae</taxon>
        <taxon>Moritella</taxon>
    </lineage>
</organism>
<dbReference type="HOGENOM" id="CLU_2618453_0_0_6"/>
<dbReference type="EMBL" id="FPLJ01000075">
    <property type="protein sequence ID" value="SGY97116.1"/>
    <property type="molecule type" value="Genomic_DNA"/>
</dbReference>
<dbReference type="OrthoDB" id="1450972at2"/>
<dbReference type="AlphaFoldDB" id="A0A090IHL8"/>
<dbReference type="Proteomes" id="UP000183794">
    <property type="component" value="Unassembled WGS sequence"/>
</dbReference>
<keyword evidence="3" id="KW-1185">Reference proteome</keyword>
<dbReference type="PATRIC" id="fig|80854.5.peg.2785"/>
<evidence type="ECO:0000313" key="2">
    <source>
        <dbReference type="EMBL" id="SGZ10088.1"/>
    </source>
</evidence>
<dbReference type="Proteomes" id="UP000182660">
    <property type="component" value="Unassembled WGS sequence"/>
</dbReference>
<reference evidence="1 3" key="1">
    <citation type="submission" date="2016-11" db="EMBL/GenBank/DDBJ databases">
        <authorList>
            <person name="Klemetsen T."/>
        </authorList>
    </citation>
    <scope>NUCLEOTIDE SEQUENCE [LARGE SCALE GENOMIC DNA]</scope>
    <source>
        <strain evidence="1">MT 2528</strain>
    </source>
</reference>
<evidence type="ECO:0000313" key="3">
    <source>
        <dbReference type="Proteomes" id="UP000182660"/>
    </source>
</evidence>
<gene>
    <name evidence="1" type="ORF">MT2528_3340</name>
    <name evidence="2" type="ORF">NVI5450_3534</name>
</gene>
<reference evidence="2 4" key="2">
    <citation type="submission" date="2016-11" db="EMBL/GenBank/DDBJ databases">
        <authorList>
            <person name="Jaros S."/>
            <person name="Januszkiewicz K."/>
            <person name="Wedrychowicz H."/>
        </authorList>
    </citation>
    <scope>NUCLEOTIDE SEQUENCE [LARGE SCALE GENOMIC DNA]</scope>
    <source>
        <strain evidence="2">NVI 5450</strain>
    </source>
</reference>
<sequence>MKTMTCNQLGGACDEKFQAESFDEIAELSKAHGMEMYQKQDEAHLKAMGKMSELMQQPEALKNWFESKRKEFTDLADD</sequence>
<proteinExistence type="predicted"/>
<dbReference type="RefSeq" id="WP_045110766.1">
    <property type="nucleotide sequence ID" value="NZ_CAWQZC010000026.1"/>
</dbReference>
<evidence type="ECO:0000313" key="4">
    <source>
        <dbReference type="Proteomes" id="UP000183794"/>
    </source>
</evidence>
<protein>
    <submittedName>
        <fullName evidence="2">Uncharacterized protein</fullName>
    </submittedName>
</protein>
<dbReference type="KEGG" id="mvs:MVIS_2616"/>
<dbReference type="EMBL" id="FPLD01000100">
    <property type="protein sequence ID" value="SGZ10088.1"/>
    <property type="molecule type" value="Genomic_DNA"/>
</dbReference>